<protein>
    <submittedName>
        <fullName evidence="2">Putative molibdopterin-dependent oxidoreductase YjgC</fullName>
    </submittedName>
</protein>
<dbReference type="SUPFAM" id="SSF54292">
    <property type="entry name" value="2Fe-2S ferredoxin-like"/>
    <property type="match status" value="1"/>
</dbReference>
<dbReference type="GO" id="GO:0016491">
    <property type="term" value="F:oxidoreductase activity"/>
    <property type="evidence" value="ECO:0007669"/>
    <property type="project" value="UniProtKB-KW"/>
</dbReference>
<sequence>MTRIYEHPILGKAAGEEQVTIIVDGKPYQAYEGEMIAAALLANDIKIFRYTAHHHKPRGIYCGIGRCTDCIMTVDGIPNIRTCITPVRDGMVIETQVGVGEWKRGDLRE</sequence>
<gene>
    <name evidence="2" type="ORF">HNQ80_003165</name>
</gene>
<dbReference type="EMBL" id="JACHEN010000020">
    <property type="protein sequence ID" value="MBB6217059.1"/>
    <property type="molecule type" value="Genomic_DNA"/>
</dbReference>
<dbReference type="Pfam" id="PF13510">
    <property type="entry name" value="Fer2_4"/>
    <property type="match status" value="1"/>
</dbReference>
<keyword evidence="1" id="KW-0560">Oxidoreductase</keyword>
<keyword evidence="3" id="KW-1185">Reference proteome</keyword>
<dbReference type="Proteomes" id="UP000579281">
    <property type="component" value="Unassembled WGS sequence"/>
</dbReference>
<dbReference type="InterPro" id="IPR042204">
    <property type="entry name" value="2Fe-2S-bd_N"/>
</dbReference>
<evidence type="ECO:0000313" key="3">
    <source>
        <dbReference type="Proteomes" id="UP000579281"/>
    </source>
</evidence>
<dbReference type="InterPro" id="IPR036010">
    <property type="entry name" value="2Fe-2S_ferredoxin-like_sf"/>
</dbReference>
<proteinExistence type="predicted"/>
<dbReference type="RefSeq" id="WP_184311578.1">
    <property type="nucleotide sequence ID" value="NZ_JACHEN010000020.1"/>
</dbReference>
<dbReference type="AlphaFoldDB" id="A0A841L3V2"/>
<name>A0A841L3V2_9FIRM</name>
<dbReference type="Gene3D" id="3.10.20.440">
    <property type="entry name" value="2Fe-2S iron-sulphur cluster binding domain, sarcosine oxidase, alpha subunit, N-terminal domain"/>
    <property type="match status" value="1"/>
</dbReference>
<comment type="caution">
    <text evidence="2">The sequence shown here is derived from an EMBL/GenBank/DDBJ whole genome shotgun (WGS) entry which is preliminary data.</text>
</comment>
<accession>A0A841L3V2</accession>
<evidence type="ECO:0000313" key="2">
    <source>
        <dbReference type="EMBL" id="MBB6217059.1"/>
    </source>
</evidence>
<evidence type="ECO:0000256" key="1">
    <source>
        <dbReference type="ARBA" id="ARBA00023002"/>
    </source>
</evidence>
<dbReference type="GO" id="GO:0051536">
    <property type="term" value="F:iron-sulfur cluster binding"/>
    <property type="evidence" value="ECO:0007669"/>
    <property type="project" value="InterPro"/>
</dbReference>
<organism evidence="2 3">
    <name type="scientific">Anaerosolibacter carboniphilus</name>
    <dbReference type="NCBI Taxonomy" id="1417629"/>
    <lineage>
        <taxon>Bacteria</taxon>
        <taxon>Bacillati</taxon>
        <taxon>Bacillota</taxon>
        <taxon>Clostridia</taxon>
        <taxon>Peptostreptococcales</taxon>
        <taxon>Thermotaleaceae</taxon>
        <taxon>Anaerosolibacter</taxon>
    </lineage>
</organism>
<reference evidence="2 3" key="1">
    <citation type="submission" date="2020-08" db="EMBL/GenBank/DDBJ databases">
        <title>Genomic Encyclopedia of Type Strains, Phase IV (KMG-IV): sequencing the most valuable type-strain genomes for metagenomic binning, comparative biology and taxonomic classification.</title>
        <authorList>
            <person name="Goeker M."/>
        </authorList>
    </citation>
    <scope>NUCLEOTIDE SEQUENCE [LARGE SCALE GENOMIC DNA]</scope>
    <source>
        <strain evidence="2 3">DSM 103526</strain>
    </source>
</reference>